<gene>
    <name evidence="13" type="primary">lov-1</name>
    <name evidence="11" type="synonym">Cbr-lov-1</name>
    <name evidence="13" type="ORF">CBG13381</name>
    <name evidence="11" type="ORF">CBG_13381</name>
</gene>
<dbReference type="KEGG" id="cbr:CBG_13381"/>
<feature type="transmembrane region" description="Helical" evidence="9">
    <location>
        <begin position="1895"/>
        <end position="1915"/>
    </location>
</feature>
<dbReference type="Gene3D" id="2.60.60.20">
    <property type="entry name" value="PLAT/LH2 domain"/>
    <property type="match status" value="1"/>
</dbReference>
<evidence type="ECO:0000313" key="13">
    <source>
        <dbReference type="WormBase" id="CBG13381a"/>
    </source>
</evidence>
<dbReference type="GeneID" id="8573136"/>
<dbReference type="GO" id="GO:0016020">
    <property type="term" value="C:membrane"/>
    <property type="evidence" value="ECO:0000318"/>
    <property type="project" value="GO_Central"/>
</dbReference>
<dbReference type="Proteomes" id="UP000008549">
    <property type="component" value="Unassembled WGS sequence"/>
</dbReference>
<evidence type="ECO:0000256" key="3">
    <source>
        <dbReference type="ARBA" id="ARBA00022692"/>
    </source>
</evidence>
<feature type="compositionally biased region" description="Low complexity" evidence="8">
    <location>
        <begin position="88"/>
        <end position="106"/>
    </location>
</feature>
<name>A8XHW5_CAEBR</name>
<feature type="compositionally biased region" description="Low complexity" evidence="8">
    <location>
        <begin position="21"/>
        <end position="47"/>
    </location>
</feature>
<dbReference type="Pfam" id="PF20519">
    <property type="entry name" value="Polycystin_dom"/>
    <property type="match status" value="1"/>
</dbReference>
<dbReference type="InterPro" id="IPR051223">
    <property type="entry name" value="Polycystin"/>
</dbReference>
<evidence type="ECO:0000259" key="10">
    <source>
        <dbReference type="PROSITE" id="PS50095"/>
    </source>
</evidence>
<dbReference type="FunFam" id="2.60.60.20:FF:000027">
    <property type="entry name" value="Protein CBR-LOV-1"/>
    <property type="match status" value="1"/>
</dbReference>
<sequence>MFSQNNKDNFEDSVSSYGKKSTTTVPSGSGSVSTTVGGSGSGSTSDRGSGGSTSPGSGGETTQSDGTQGSTTGGPGTGGSTTDGGGSDSDSTAYTGLSTTTQGSTKTTRKRGSLPTLTPISAADQAVIDAQKADVMIQLAGIMAGASSGSSLNSSSSLLNQISSLPASDLVEVAQSLLSNTLKIPGVGNMTSVEVLQTLQNNIATTNSELAAEMNKVITQLANVNMTSPQSMNSVLSSLDLALKGSTVYTLGASSTKSTDGTYAVIFGYVLASGYTLVSPRCTLSIYGTTVYLTGDTRASYKQQDGDTVTATSLLASALGIEGSYATNGRTVSVDQDKIEQKRSLVSGNIMATVNGIGDVQSGVYTYNEMYVTAWNVTYDNTTTGSTPQKNTSMSFYIPVSDAQLTLLIESGTMMKLQSTQKVAAKGLTVTTTYGGVTYTVTCGNGTANFVEVDTADAIFSYNAPSFEVVAADGSSTASIQKMIQMPIVVENVNLNIFNKTSSPLVFSAAGPYTMRLVFSPQDIDLPAVSALSQTVSISTLSPTTTYSKTDLQTAISSQSMISVSGTLFFAKASSIDVTGYTFYADSTAIYLQNSVSTVVISSPTYNVVSLALGGYGIQITAGTYTSGSQSHTVTMMEFSDTQKMRIDGGLIIRNGTNGYVIQNGQITTEGDVSGTQIDIVPQSLMNQESQEQIAQILSNTQDYLENNGMTMTEAEINDTSNSLLSIASSLTSALKVALDNPLSSDFAANLKYATDNYDDLYNVLPSDPDNIVYVEEMTQEEWAAYVTKMIQKNIAKNLATQLASTLDTLENTLAARAIAEGNLPYDYSNYVDGTGMVIVIDDASNIVGKTQTCSEWAMTLPSPASSLNNAEIQDSTLIQVGMVCYNTNPRTYVDNFDMLVTSGALEAHIKDEYQNQLKIINSTSPILVNGRGSSDDAVLTLMQQGDFVSYQILDLHAFQTTNWNNSLQLELIASQDYVIPNNDDTYLFSAFQHLPGPMYTNYEWMFELNSLNTTSNYFITAGNLINQTGLFYVGIGKRNETTRTNENSTDIVNYGMFDNKQWSFAREVPMDYQITAISKGCYFYLNETDLFNSAGMWPLDGKGMQFVNCSTDHLTLFSVGSFNPTIDADFHYKYVVNEIEKNVKVMITAIFLFIVYGCLTLNSIISGRKDASKGRLRFLSDNEPHDGYMYVIAVETGYRMFASTDSTICFNLSGNEGDQIFRSFKSVEDGDWEYPFSWGTTDRFVMTTAFPLGSLEYMRIWIDDAGLDHRESWYCNRIIVKDLQTQEIYHFPFNNWLGTKNGDGETERLARVDNKRRFLDESMSMHMLAQTISWFAMFTGGGNRLRDRVTRQDYSISIIFSIVMICILSIVILRNDDSIISDSKSISEFTFTVKDIIFGIVFALLITIINTFHILICVKSRSYSEHYYLKKRKHEEPTFKDSSGSWSVFVAGIARALLAFPILMGLLYVAGDGMSLMDDFANAFYIRFLISLVVWAVVFEPIKGMIWAFFILKTSKSHKITNRLEEEFLKVKPAETFQRNPYGKIEKELGTVIADVTKLRDTENRKMRDEQLFITIRDMLCFFASLYIMVMLTFYCKDRHGYYYQLEMSTILNIPQTNYGDNTFMSIQNADDFWDWARDSLATALLASWYDGNPAYGMRAYLNDKVSRSMGIGTVRQVRTKKSAQCEVVKQFKDYINNCGEELTEDNEETTLYMQPGWTVLETENGTDATDEYTYKTAKELSTSSVSGFLGSYEGGGYTVSMSGTQADIIALFNKLDKERWIDDSTRAVIIEFSAYNAQINYFSVVQLLVEIPKSEIYLPNSWVESVRLIKSEGSDGTVVKYYEMLYIFFSVLIFAKEVLCYIYGRYKVITTMKRTLNPFKIVYKLVLGEFSPWNFMDLVVGALAVASVFAYTIRQKYTNQAMEDFNAKNGNAYINLTIQRNWEIIFSYCLAGAVFFTSCKMIRILRFNRRIGVLAATLDNALGAIVSFGVAFLFFCMTFNGVLYVVLGNKMGGFRSLISTFQTSLAGMLGKLDVVSVQPISKFAFVVTMIYMIVGSKLVLQLYVTIIMFEFEEIRNDSEKQTNDYEILDHIKYKAKRRLGLLEPKDFAPVSIADTQKDFRLFHSAVAKVNLLHHRANRMLQTQGQYQNQTIINYTLKYDPLAAIEKDGPKRFQKWRLNDMEKF</sequence>
<keyword evidence="6 9" id="KW-0472">Membrane</keyword>
<feature type="domain" description="PLAT" evidence="10">
    <location>
        <begin position="1189"/>
        <end position="1312"/>
    </location>
</feature>
<feature type="compositionally biased region" description="Polar residues" evidence="8">
    <location>
        <begin position="1"/>
        <end position="20"/>
    </location>
</feature>
<dbReference type="eggNOG" id="KOG3599">
    <property type="taxonomic scope" value="Eukaryota"/>
</dbReference>
<feature type="transmembrane region" description="Helical" evidence="9">
    <location>
        <begin position="1946"/>
        <end position="1964"/>
    </location>
</feature>
<protein>
    <submittedName>
        <fullName evidence="11">Protein CBR-LOV-1</fullName>
    </submittedName>
</protein>
<feature type="transmembrane region" description="Helical" evidence="9">
    <location>
        <begin position="1447"/>
        <end position="1469"/>
    </location>
</feature>
<dbReference type="InterPro" id="IPR001024">
    <property type="entry name" value="PLAT/LH2_dom"/>
</dbReference>
<dbReference type="InterPro" id="IPR013122">
    <property type="entry name" value="PKD1_2_channel"/>
</dbReference>
<dbReference type="GO" id="GO:0050982">
    <property type="term" value="P:detection of mechanical stimulus"/>
    <property type="evidence" value="ECO:0000318"/>
    <property type="project" value="GO_Central"/>
</dbReference>
<evidence type="ECO:0000256" key="5">
    <source>
        <dbReference type="ARBA" id="ARBA00022989"/>
    </source>
</evidence>
<feature type="compositionally biased region" description="Low complexity" evidence="8">
    <location>
        <begin position="60"/>
        <end position="70"/>
    </location>
</feature>
<evidence type="ECO:0000256" key="9">
    <source>
        <dbReference type="SAM" id="Phobius"/>
    </source>
</evidence>
<evidence type="ECO:0000256" key="6">
    <source>
        <dbReference type="ARBA" id="ARBA00023136"/>
    </source>
</evidence>
<dbReference type="OMA" id="ENESWIN"/>
<dbReference type="PANTHER" id="PTHR10877:SF194">
    <property type="entry name" value="LOCATION OF VULVA DEFECTIVE 1"/>
    <property type="match status" value="1"/>
</dbReference>
<dbReference type="InterPro" id="IPR042060">
    <property type="entry name" value="PLAT_polycystin1"/>
</dbReference>
<dbReference type="PANTHER" id="PTHR10877">
    <property type="entry name" value="POLYCYSTIN FAMILY MEMBER"/>
    <property type="match status" value="1"/>
</dbReference>
<feature type="transmembrane region" description="Helical" evidence="9">
    <location>
        <begin position="1489"/>
        <end position="1513"/>
    </location>
</feature>
<dbReference type="SUPFAM" id="SSF49723">
    <property type="entry name" value="Lipase/lipooxygenase domain (PLAT/LH2 domain)"/>
    <property type="match status" value="1"/>
</dbReference>
<organism evidence="11 12">
    <name type="scientific">Caenorhabditis briggsae</name>
    <dbReference type="NCBI Taxonomy" id="6238"/>
    <lineage>
        <taxon>Eukaryota</taxon>
        <taxon>Metazoa</taxon>
        <taxon>Ecdysozoa</taxon>
        <taxon>Nematoda</taxon>
        <taxon>Chromadorea</taxon>
        <taxon>Rhabditida</taxon>
        <taxon>Rhabditina</taxon>
        <taxon>Rhabditomorpha</taxon>
        <taxon>Rhabditoidea</taxon>
        <taxon>Rhabditidae</taxon>
        <taxon>Peloderinae</taxon>
        <taxon>Caenorhabditis</taxon>
    </lineage>
</organism>
<dbReference type="InterPro" id="IPR046791">
    <property type="entry name" value="Polycystin_dom"/>
</dbReference>
<dbReference type="WormBase" id="CBG13381a">
    <property type="protein sequence ID" value="CBP40497"/>
    <property type="gene ID" value="WBGene00034157"/>
    <property type="gene designation" value="Cbr-lov-1"/>
</dbReference>
<evidence type="ECO:0000256" key="1">
    <source>
        <dbReference type="ARBA" id="ARBA00004141"/>
    </source>
</evidence>
<dbReference type="CTD" id="8573136"/>
<proteinExistence type="inferred from homology"/>
<feature type="compositionally biased region" description="Gly residues" evidence="8">
    <location>
        <begin position="71"/>
        <end position="87"/>
    </location>
</feature>
<feature type="transmembrane region" description="Helical" evidence="9">
    <location>
        <begin position="1984"/>
        <end position="2009"/>
    </location>
</feature>
<evidence type="ECO:0000256" key="2">
    <source>
        <dbReference type="ARBA" id="ARBA00007200"/>
    </source>
</evidence>
<dbReference type="InterPro" id="IPR036392">
    <property type="entry name" value="PLAT/LH2_dom_sf"/>
</dbReference>
<dbReference type="EMBL" id="HE600919">
    <property type="protein sequence ID" value="CAP32231.1"/>
    <property type="molecule type" value="Genomic_DNA"/>
</dbReference>
<feature type="transmembrane region" description="Helical" evidence="9">
    <location>
        <begin position="1355"/>
        <end position="1374"/>
    </location>
</feature>
<evidence type="ECO:0000313" key="11">
    <source>
        <dbReference type="EMBL" id="CAP32231.1"/>
    </source>
</evidence>
<dbReference type="SMART" id="SM00308">
    <property type="entry name" value="LH2"/>
    <property type="match status" value="1"/>
</dbReference>
<feature type="region of interest" description="Disordered" evidence="8">
    <location>
        <begin position="1"/>
        <end position="116"/>
    </location>
</feature>
<feature type="transmembrane region" description="Helical" evidence="9">
    <location>
        <begin position="2045"/>
        <end position="2071"/>
    </location>
</feature>
<comment type="subcellular location">
    <subcellularLocation>
        <location evidence="1">Membrane</location>
        <topology evidence="1">Multi-pass membrane protein</topology>
    </subcellularLocation>
</comment>
<dbReference type="HOGENOM" id="CLU_000354_0_0_1"/>
<dbReference type="FunCoup" id="A8XHW5">
    <property type="interactions" value="133"/>
</dbReference>
<evidence type="ECO:0000256" key="7">
    <source>
        <dbReference type="PROSITE-ProRule" id="PRU00152"/>
    </source>
</evidence>
<keyword evidence="12" id="KW-1185">Reference proteome</keyword>
<dbReference type="CDD" id="cd01752">
    <property type="entry name" value="PLAT_polycystin"/>
    <property type="match status" value="1"/>
</dbReference>
<feature type="compositionally biased region" description="Gly residues" evidence="8">
    <location>
        <begin position="48"/>
        <end position="59"/>
    </location>
</feature>
<dbReference type="SMART" id="SM00303">
    <property type="entry name" value="GPS"/>
    <property type="match status" value="1"/>
</dbReference>
<dbReference type="Pfam" id="PF08016">
    <property type="entry name" value="PKD_channel"/>
    <property type="match status" value="1"/>
</dbReference>
<accession>A8XHW5</accession>
<dbReference type="InterPro" id="IPR000203">
    <property type="entry name" value="GPS"/>
</dbReference>
<dbReference type="PROSITE" id="PS50095">
    <property type="entry name" value="PLAT"/>
    <property type="match status" value="1"/>
</dbReference>
<feature type="transmembrane region" description="Helical" evidence="9">
    <location>
        <begin position="1846"/>
        <end position="1866"/>
    </location>
</feature>
<feature type="transmembrane region" description="Helical" evidence="9">
    <location>
        <begin position="1575"/>
        <end position="1596"/>
    </location>
</feature>
<reference evidence="11 12" key="1">
    <citation type="journal article" date="2003" name="PLoS Biol.">
        <title>The genome sequence of Caenorhabditis briggsae: a platform for comparative genomics.</title>
        <authorList>
            <person name="Stein L.D."/>
            <person name="Bao Z."/>
            <person name="Blasiar D."/>
            <person name="Blumenthal T."/>
            <person name="Brent M.R."/>
            <person name="Chen N."/>
            <person name="Chinwalla A."/>
            <person name="Clarke L."/>
            <person name="Clee C."/>
            <person name="Coghlan A."/>
            <person name="Coulson A."/>
            <person name="D'Eustachio P."/>
            <person name="Fitch D.H."/>
            <person name="Fulton L.A."/>
            <person name="Fulton R.E."/>
            <person name="Griffiths-Jones S."/>
            <person name="Harris T.W."/>
            <person name="Hillier L.W."/>
            <person name="Kamath R."/>
            <person name="Kuwabara P.E."/>
            <person name="Mardis E.R."/>
            <person name="Marra M.A."/>
            <person name="Miner T.L."/>
            <person name="Minx P."/>
            <person name="Mullikin J.C."/>
            <person name="Plumb R.W."/>
            <person name="Rogers J."/>
            <person name="Schein J.E."/>
            <person name="Sohrmann M."/>
            <person name="Spieth J."/>
            <person name="Stajich J.E."/>
            <person name="Wei C."/>
            <person name="Willey D."/>
            <person name="Wilson R.K."/>
            <person name="Durbin R."/>
            <person name="Waterston R.H."/>
        </authorList>
    </citation>
    <scope>NUCLEOTIDE SEQUENCE [LARGE SCALE GENOMIC DNA]</scope>
    <source>
        <strain evidence="11 12">AF16</strain>
    </source>
</reference>
<reference evidence="11 12" key="2">
    <citation type="journal article" date="2011" name="PLoS Genet.">
        <title>Caenorhabditis briggsae recombinant inbred line genotypes reveal inter-strain incompatibility and the evolution of recombination.</title>
        <authorList>
            <person name="Ross J.A."/>
            <person name="Koboldt D.C."/>
            <person name="Staisch J.E."/>
            <person name="Chamberlin H.M."/>
            <person name="Gupta B.P."/>
            <person name="Miller R.D."/>
            <person name="Baird S.E."/>
            <person name="Haag E.S."/>
        </authorList>
    </citation>
    <scope>NUCLEOTIDE SEQUENCE [LARGE SCALE GENOMIC DNA]</scope>
    <source>
        <strain evidence="11 12">AF16</strain>
    </source>
</reference>
<evidence type="ECO:0000256" key="4">
    <source>
        <dbReference type="ARBA" id="ARBA00022729"/>
    </source>
</evidence>
<feature type="transmembrane region" description="Helical" evidence="9">
    <location>
        <begin position="1146"/>
        <end position="1166"/>
    </location>
</feature>
<keyword evidence="5 9" id="KW-1133">Transmembrane helix</keyword>
<dbReference type="STRING" id="6238.A8XHW5"/>
<keyword evidence="4" id="KW-0732">Signal</keyword>
<evidence type="ECO:0000256" key="8">
    <source>
        <dbReference type="SAM" id="MobiDB-lite"/>
    </source>
</evidence>
<dbReference type="Pfam" id="PF01477">
    <property type="entry name" value="PLAT"/>
    <property type="match status" value="1"/>
</dbReference>
<dbReference type="GO" id="GO:0005262">
    <property type="term" value="F:calcium channel activity"/>
    <property type="evidence" value="ECO:0000318"/>
    <property type="project" value="GO_Central"/>
</dbReference>
<comment type="caution">
    <text evidence="7">Lacks conserved residue(s) required for the propagation of feature annotation.</text>
</comment>
<dbReference type="RefSeq" id="XP_002630016.1">
    <property type="nucleotide sequence ID" value="XM_002629970.1"/>
</dbReference>
<feature type="transmembrane region" description="Helical" evidence="9">
    <location>
        <begin position="1397"/>
        <end position="1419"/>
    </location>
</feature>
<dbReference type="InParanoid" id="A8XHW5"/>
<comment type="similarity">
    <text evidence="2">Belongs to the polycystin family.</text>
</comment>
<evidence type="ECO:0000313" key="12">
    <source>
        <dbReference type="Proteomes" id="UP000008549"/>
    </source>
</evidence>
<keyword evidence="3 9" id="KW-0812">Transmembrane</keyword>